<dbReference type="InterPro" id="IPR025708">
    <property type="entry name" value="HSP15"/>
</dbReference>
<feature type="domain" description="RNA-binding S4" evidence="6">
    <location>
        <begin position="22"/>
        <end position="83"/>
    </location>
</feature>
<name>A0A4R1B8U9_9BACT</name>
<evidence type="ECO:0000313" key="8">
    <source>
        <dbReference type="Proteomes" id="UP000295334"/>
    </source>
</evidence>
<dbReference type="AlphaFoldDB" id="A0A4R1B8U9"/>
<dbReference type="Pfam" id="PF01479">
    <property type="entry name" value="S4"/>
    <property type="match status" value="1"/>
</dbReference>
<dbReference type="InterPro" id="IPR002942">
    <property type="entry name" value="S4_RNA-bd"/>
</dbReference>
<keyword evidence="2 4" id="KW-0694">RNA-binding</keyword>
<dbReference type="EMBL" id="SJZI01000046">
    <property type="protein sequence ID" value="TCJ13325.1"/>
    <property type="molecule type" value="Genomic_DNA"/>
</dbReference>
<comment type="caution">
    <text evidence="7">The sequence shown here is derived from an EMBL/GenBank/DDBJ whole genome shotgun (WGS) entry which is preliminary data.</text>
</comment>
<dbReference type="PROSITE" id="PS50889">
    <property type="entry name" value="S4"/>
    <property type="match status" value="1"/>
</dbReference>
<sequence>MCYVAVLFLKVASVKTEAKEKVRLDKYLWSIRLFKTRSEAAAACESGKVRLAGSTVKAARTVGVGDEYEVRAEGRKWVIRVTALLQTRVAYPEAIKHYIDITPEDQVDVNKFQAASFHTGKRPSKIGRPTKKQRRDIEGFMGEGEGDEE</sequence>
<dbReference type="Proteomes" id="UP000295334">
    <property type="component" value="Unassembled WGS sequence"/>
</dbReference>
<dbReference type="PIRSF" id="PIRSF016821">
    <property type="entry name" value="HSP15"/>
    <property type="match status" value="1"/>
</dbReference>
<dbReference type="OrthoDB" id="9797176at2"/>
<evidence type="ECO:0000313" key="7">
    <source>
        <dbReference type="EMBL" id="TCJ13325.1"/>
    </source>
</evidence>
<evidence type="ECO:0000256" key="5">
    <source>
        <dbReference type="SAM" id="MobiDB-lite"/>
    </source>
</evidence>
<comment type="similarity">
    <text evidence="1">Belongs to the HSP15 family.</text>
</comment>
<dbReference type="GO" id="GO:0003727">
    <property type="term" value="F:single-stranded RNA binding"/>
    <property type="evidence" value="ECO:0007669"/>
    <property type="project" value="InterPro"/>
</dbReference>
<feature type="region of interest" description="Disordered" evidence="5">
    <location>
        <begin position="119"/>
        <end position="149"/>
    </location>
</feature>
<evidence type="ECO:0000256" key="3">
    <source>
        <dbReference type="ARBA" id="ARBA00023125"/>
    </source>
</evidence>
<dbReference type="Gene3D" id="3.10.290.10">
    <property type="entry name" value="RNA-binding S4 domain"/>
    <property type="match status" value="1"/>
</dbReference>
<accession>A0A4R1B8U9</accession>
<feature type="compositionally biased region" description="Basic residues" evidence="5">
    <location>
        <begin position="119"/>
        <end position="134"/>
    </location>
</feature>
<dbReference type="SMART" id="SM00363">
    <property type="entry name" value="S4"/>
    <property type="match status" value="1"/>
</dbReference>
<evidence type="ECO:0000256" key="2">
    <source>
        <dbReference type="ARBA" id="ARBA00022884"/>
    </source>
</evidence>
<dbReference type="InterPro" id="IPR036986">
    <property type="entry name" value="S4_RNA-bd_sf"/>
</dbReference>
<protein>
    <submittedName>
        <fullName evidence="7">RNA-binding S4 domain-containing protein</fullName>
    </submittedName>
</protein>
<dbReference type="SUPFAM" id="SSF55174">
    <property type="entry name" value="Alpha-L RNA-binding motif"/>
    <property type="match status" value="1"/>
</dbReference>
<proteinExistence type="inferred from homology"/>
<keyword evidence="8" id="KW-1185">Reference proteome</keyword>
<dbReference type="GO" id="GO:0003677">
    <property type="term" value="F:DNA binding"/>
    <property type="evidence" value="ECO:0007669"/>
    <property type="project" value="UniProtKB-KW"/>
</dbReference>
<evidence type="ECO:0000256" key="1">
    <source>
        <dbReference type="ARBA" id="ARBA00008396"/>
    </source>
</evidence>
<evidence type="ECO:0000256" key="4">
    <source>
        <dbReference type="PROSITE-ProRule" id="PRU00182"/>
    </source>
</evidence>
<reference evidence="7 8" key="1">
    <citation type="submission" date="2019-03" db="EMBL/GenBank/DDBJ databases">
        <authorList>
            <person name="Kim M.K.M."/>
        </authorList>
    </citation>
    <scope>NUCLEOTIDE SEQUENCE [LARGE SCALE GENOMIC DNA]</scope>
    <source>
        <strain evidence="7 8">17J68-12</strain>
    </source>
</reference>
<dbReference type="GO" id="GO:0034605">
    <property type="term" value="P:cellular response to heat"/>
    <property type="evidence" value="ECO:0007669"/>
    <property type="project" value="InterPro"/>
</dbReference>
<dbReference type="GO" id="GO:0043023">
    <property type="term" value="F:ribosomal large subunit binding"/>
    <property type="evidence" value="ECO:0007669"/>
    <property type="project" value="InterPro"/>
</dbReference>
<organism evidence="7 8">
    <name type="scientific">Flaviaesturariibacter flavus</name>
    <dbReference type="NCBI Taxonomy" id="2502780"/>
    <lineage>
        <taxon>Bacteria</taxon>
        <taxon>Pseudomonadati</taxon>
        <taxon>Bacteroidota</taxon>
        <taxon>Chitinophagia</taxon>
        <taxon>Chitinophagales</taxon>
        <taxon>Chitinophagaceae</taxon>
        <taxon>Flaviaestuariibacter</taxon>
    </lineage>
</organism>
<evidence type="ECO:0000259" key="6">
    <source>
        <dbReference type="SMART" id="SM00363"/>
    </source>
</evidence>
<keyword evidence="3" id="KW-0238">DNA-binding</keyword>
<dbReference type="CDD" id="cd00165">
    <property type="entry name" value="S4"/>
    <property type="match status" value="1"/>
</dbReference>
<gene>
    <name evidence="7" type="ORF">EPD60_13115</name>
</gene>